<proteinExistence type="predicted"/>
<organism evidence="1 2">
    <name type="scientific">Geobacillus subterraneus</name>
    <dbReference type="NCBI Taxonomy" id="129338"/>
    <lineage>
        <taxon>Bacteria</taxon>
        <taxon>Bacillati</taxon>
        <taxon>Bacillota</taxon>
        <taxon>Bacilli</taxon>
        <taxon>Bacillales</taxon>
        <taxon>Anoxybacillaceae</taxon>
        <taxon>Geobacillus</taxon>
    </lineage>
</organism>
<keyword evidence="1" id="KW-0413">Isomerase</keyword>
<dbReference type="EMBL" id="AP022557">
    <property type="protein sequence ID" value="BBW97487.1"/>
    <property type="molecule type" value="Genomic_DNA"/>
</dbReference>
<protein>
    <submittedName>
        <fullName evidence="1">5-carboxymethyl-2-hydroxymuconate isomerase</fullName>
    </submittedName>
</protein>
<dbReference type="AlphaFoldDB" id="A0A679FTB0"/>
<dbReference type="Proteomes" id="UP000501421">
    <property type="component" value="Chromosome"/>
</dbReference>
<dbReference type="PANTHER" id="PTHR37950">
    <property type="entry name" value="4-HYDROXYPHENYLACETATE CATABOLISM PROTEIN"/>
    <property type="match status" value="1"/>
</dbReference>
<accession>A0A679FTB0</accession>
<name>A0A679FTB0_9BACL</name>
<evidence type="ECO:0000313" key="2">
    <source>
        <dbReference type="Proteomes" id="UP000501421"/>
    </source>
</evidence>
<evidence type="ECO:0000313" key="1">
    <source>
        <dbReference type="EMBL" id="BBW97487.1"/>
    </source>
</evidence>
<dbReference type="SUPFAM" id="SSF55331">
    <property type="entry name" value="Tautomerase/MIF"/>
    <property type="match status" value="1"/>
</dbReference>
<keyword evidence="2" id="KW-1185">Reference proteome</keyword>
<dbReference type="Gene3D" id="3.30.429.10">
    <property type="entry name" value="Macrophage Migration Inhibitory Factor"/>
    <property type="match status" value="1"/>
</dbReference>
<dbReference type="PANTHER" id="PTHR37950:SF1">
    <property type="entry name" value="4-HYDROXYPHENYLACETATE CATABOLISM PROTEIN"/>
    <property type="match status" value="1"/>
</dbReference>
<dbReference type="CDD" id="cd00580">
    <property type="entry name" value="CHMI"/>
    <property type="match status" value="1"/>
</dbReference>
<dbReference type="GO" id="GO:0008704">
    <property type="term" value="F:5-carboxymethyl-2-hydroxymuconate delta-isomerase activity"/>
    <property type="evidence" value="ECO:0007669"/>
    <property type="project" value="InterPro"/>
</dbReference>
<reference evidence="2" key="1">
    <citation type="journal article" date="2020" name="Microbiol. Resour. Announc.">
        <title>Complete Genome Sequence of Geobacillus sp. Strain E55-1, Isolated from Mine Geyser in Japan.</title>
        <authorList>
            <person name="Miyazaki K."/>
            <person name="Hase E."/>
            <person name="Tokito N."/>
        </authorList>
    </citation>
    <scope>NUCLEOTIDE SEQUENCE [LARGE SCALE GENOMIC DNA]</scope>
    <source>
        <strain evidence="2">E55-1</strain>
    </source>
</reference>
<dbReference type="InterPro" id="IPR014347">
    <property type="entry name" value="Tautomerase/MIF_sf"/>
</dbReference>
<dbReference type="Pfam" id="PF02962">
    <property type="entry name" value="CHMI"/>
    <property type="match status" value="1"/>
</dbReference>
<sequence>MPHFVLEYTANLGEEADIRGLLEKVHRVLIKRSDWFPVGGIRSRAIRLDEYYVADGAEDDAFVHGTLKIGAGRPEQVKKEVGDELFAVMKDHFAPLFAKRYLALSLELYEFSEAGTYKHNNIHARYRAQR</sequence>
<gene>
    <name evidence="1" type="primary">hpcD</name>
    <name evidence="1" type="ORF">GsuE55_23200</name>
</gene>
<dbReference type="RefSeq" id="WP_033020439.1">
    <property type="nucleotide sequence ID" value="NZ_AP022557.1"/>
</dbReference>
<dbReference type="InterPro" id="IPR004220">
    <property type="entry name" value="5-COMe_2-OHmuconate_Isoase"/>
</dbReference>